<name>A0A804Q7A5_MAIZE</name>
<keyword evidence="9" id="KW-0687">Ribonucleoprotein</keyword>
<dbReference type="PANTHER" id="PTHR48025:SF4">
    <property type="entry name" value="SMALL RIBOSOMAL SUBUNIT PROTEIN CS22"/>
    <property type="match status" value="1"/>
</dbReference>
<dbReference type="GO" id="GO:1901259">
    <property type="term" value="P:chloroplast rRNA processing"/>
    <property type="evidence" value="ECO:0000318"/>
    <property type="project" value="GO_Central"/>
</dbReference>
<evidence type="ECO:0000313" key="17">
    <source>
        <dbReference type="Proteomes" id="UP000007305"/>
    </source>
</evidence>
<dbReference type="Proteomes" id="UP000007305">
    <property type="component" value="Chromosome 7"/>
</dbReference>
<dbReference type="Pfam" id="PF00076">
    <property type="entry name" value="RRM_1"/>
    <property type="match status" value="2"/>
</dbReference>
<proteinExistence type="evidence at protein level"/>
<protein>
    <recommendedName>
        <fullName evidence="12">Small ribosomal subunit protein cS22</fullName>
    </recommendedName>
    <alternativeName>
        <fullName evidence="13">30S ribosomal protein 2, chloroplastic</fullName>
    </alternativeName>
</protein>
<dbReference type="GO" id="GO:1990904">
    <property type="term" value="C:ribonucleoprotein complex"/>
    <property type="evidence" value="ECO:0007669"/>
    <property type="project" value="UniProtKB-KW"/>
</dbReference>
<comment type="similarity">
    <text evidence="10">Belongs to the chloroplast-specific ribosomal protein cS22 family.</text>
</comment>
<dbReference type="FunFam" id="3.30.70.330:FF:000401">
    <property type="entry name" value="30S ribosomal protein 2, chloroplastic"/>
    <property type="match status" value="1"/>
</dbReference>
<evidence type="ECO:0000256" key="11">
    <source>
        <dbReference type="ARBA" id="ARBA00063129"/>
    </source>
</evidence>
<dbReference type="OrthoDB" id="439808at2759"/>
<evidence type="ECO:0000256" key="6">
    <source>
        <dbReference type="ARBA" id="ARBA00022884"/>
    </source>
</evidence>
<feature type="domain" description="RRM" evidence="15">
    <location>
        <begin position="69"/>
        <end position="147"/>
    </location>
</feature>
<dbReference type="InterPro" id="IPR000504">
    <property type="entry name" value="RRM_dom"/>
</dbReference>
<evidence type="ECO:0000313" key="16">
    <source>
        <dbReference type="EnsemblPlants" id="Zm00001eb308420_P004"/>
    </source>
</evidence>
<dbReference type="EnsemblPlants" id="Zm00001eb308420_T004">
    <property type="protein sequence ID" value="Zm00001eb308420_P004"/>
    <property type="gene ID" value="Zm00001eb308420"/>
</dbReference>
<evidence type="ECO:0000256" key="4">
    <source>
        <dbReference type="ARBA" id="ARBA00022730"/>
    </source>
</evidence>
<evidence type="ECO:0000256" key="13">
    <source>
        <dbReference type="ARBA" id="ARBA00077833"/>
    </source>
</evidence>
<dbReference type="SUPFAM" id="SSF54928">
    <property type="entry name" value="RNA-binding domain, RBD"/>
    <property type="match status" value="1"/>
</dbReference>
<evidence type="ECO:0000256" key="10">
    <source>
        <dbReference type="ARBA" id="ARBA00061529"/>
    </source>
</evidence>
<dbReference type="InterPro" id="IPR050502">
    <property type="entry name" value="Euk_RNA-bind_prot"/>
</dbReference>
<accession>A0A804Q7A5</accession>
<keyword evidence="5" id="KW-0677">Repeat</keyword>
<evidence type="ECO:0000256" key="8">
    <source>
        <dbReference type="ARBA" id="ARBA00022980"/>
    </source>
</evidence>
<dbReference type="InterPro" id="IPR012677">
    <property type="entry name" value="Nucleotide-bd_a/b_plait_sf"/>
</dbReference>
<evidence type="ECO:0000256" key="14">
    <source>
        <dbReference type="PROSITE-ProRule" id="PRU00176"/>
    </source>
</evidence>
<keyword evidence="2" id="KW-0150">Chloroplast</keyword>
<dbReference type="Gene3D" id="3.30.70.330">
    <property type="match status" value="2"/>
</dbReference>
<reference evidence="16" key="2">
    <citation type="submission" date="2019-07" db="EMBL/GenBank/DDBJ databases">
        <authorList>
            <person name="Seetharam A."/>
            <person name="Woodhouse M."/>
            <person name="Cannon E."/>
        </authorList>
    </citation>
    <scope>NUCLEOTIDE SEQUENCE [LARGE SCALE GENOMIC DNA]</scope>
    <source>
        <strain evidence="16">cv. B73</strain>
    </source>
</reference>
<keyword evidence="17" id="KW-1185">Reference proteome</keyword>
<evidence type="ECO:0000256" key="7">
    <source>
        <dbReference type="ARBA" id="ARBA00022946"/>
    </source>
</evidence>
<dbReference type="PANTHER" id="PTHR48025">
    <property type="entry name" value="OS02G0815200 PROTEIN"/>
    <property type="match status" value="1"/>
</dbReference>
<dbReference type="PROSITE" id="PS50102">
    <property type="entry name" value="RRM"/>
    <property type="match status" value="2"/>
</dbReference>
<evidence type="ECO:0000256" key="5">
    <source>
        <dbReference type="ARBA" id="ARBA00022737"/>
    </source>
</evidence>
<dbReference type="SMART" id="SM00360">
    <property type="entry name" value="RRM"/>
    <property type="match status" value="2"/>
</dbReference>
<evidence type="ECO:0000256" key="2">
    <source>
        <dbReference type="ARBA" id="ARBA00022528"/>
    </source>
</evidence>
<sequence length="275" mass="29963">MATAISSLVTPPTLHRRCLGPACVSVSVCTPIRISFRPAAAPQVSRRGSALRVSASSAVLEAPEAVAARKLYVGNIPRTVTNDELRDMFAAHGTVERAEVMYDKYTNRSRRFGFVTMSTAEEANAAVEALNGTEVGDRKIKVNVTESFLPNIDRSAPEPEALFVDSQYKVYVGNLAKTVTTEVLKNFFSEKGNILSATVSHIPGTSKSKGYGFVTFSSEEEVEAAVATFNNAGHRRRGNILANTCSRRDVLRLDFDNKVIKTFNVISICHTIFVP</sequence>
<comment type="subcellular location">
    <subcellularLocation>
        <location evidence="1">Plastid</location>
        <location evidence="1">Chloroplast</location>
    </subcellularLocation>
</comment>
<dbReference type="FunCoup" id="A0A804Q7A5">
    <property type="interactions" value="1212"/>
</dbReference>
<keyword evidence="3" id="KW-0934">Plastid</keyword>
<keyword evidence="8" id="KW-0689">Ribosomal protein</keyword>
<organism evidence="16 17">
    <name type="scientific">Zea mays</name>
    <name type="common">Maize</name>
    <dbReference type="NCBI Taxonomy" id="4577"/>
    <lineage>
        <taxon>Eukaryota</taxon>
        <taxon>Viridiplantae</taxon>
        <taxon>Streptophyta</taxon>
        <taxon>Embryophyta</taxon>
        <taxon>Tracheophyta</taxon>
        <taxon>Spermatophyta</taxon>
        <taxon>Magnoliopsida</taxon>
        <taxon>Liliopsida</taxon>
        <taxon>Poales</taxon>
        <taxon>Poaceae</taxon>
        <taxon>PACMAD clade</taxon>
        <taxon>Panicoideae</taxon>
        <taxon>Andropogonodae</taxon>
        <taxon>Andropogoneae</taxon>
        <taxon>Tripsacinae</taxon>
        <taxon>Zea</taxon>
    </lineage>
</organism>
<dbReference type="FunFam" id="3.30.70.330:FF:000579">
    <property type="entry name" value="30S ribosomal protein 2, chloroplastic"/>
    <property type="match status" value="1"/>
</dbReference>
<keyword evidence="7" id="KW-0809">Transit peptide</keyword>
<dbReference type="AlphaFoldDB" id="A0A804Q7A5"/>
<keyword evidence="6 14" id="KW-0694">RNA-binding</keyword>
<dbReference type="GO" id="GO:0005840">
    <property type="term" value="C:ribosome"/>
    <property type="evidence" value="ECO:0007669"/>
    <property type="project" value="UniProtKB-KW"/>
</dbReference>
<evidence type="ECO:0000256" key="1">
    <source>
        <dbReference type="ARBA" id="ARBA00004229"/>
    </source>
</evidence>
<evidence type="ECO:0000256" key="9">
    <source>
        <dbReference type="ARBA" id="ARBA00023274"/>
    </source>
</evidence>
<dbReference type="GO" id="GO:0003729">
    <property type="term" value="F:mRNA binding"/>
    <property type="evidence" value="ECO:0000318"/>
    <property type="project" value="GO_Central"/>
</dbReference>
<reference evidence="16" key="3">
    <citation type="submission" date="2021-05" db="UniProtKB">
        <authorList>
            <consortium name="EnsemblPlants"/>
        </authorList>
    </citation>
    <scope>IDENTIFICATION</scope>
    <source>
        <strain evidence="16">cv. B73</strain>
    </source>
</reference>
<dbReference type="InParanoid" id="A0A804Q7A5"/>
<dbReference type="GO" id="GO:0019843">
    <property type="term" value="F:rRNA binding"/>
    <property type="evidence" value="ECO:0007669"/>
    <property type="project" value="UniProtKB-KW"/>
</dbReference>
<dbReference type="InterPro" id="IPR035979">
    <property type="entry name" value="RBD_domain_sf"/>
</dbReference>
<comment type="subunit">
    <text evidence="11">Component of the chloroplast small ribosomal subunit (SSU). Mature 70S chloroplast ribosomes of higher plants consist of a small (30S) and a large (50S) subunit. The 30S small subunit contains 1 molecule of ribosomal RNA (16S rRNA) and 24 different proteins. The 50S large subunit contains 3 rRNA molecules (23S, 5S and 4.5S rRNA) and 33 different proteins.</text>
</comment>
<evidence type="ECO:0000256" key="3">
    <source>
        <dbReference type="ARBA" id="ARBA00022640"/>
    </source>
</evidence>
<dbReference type="GO" id="GO:0009507">
    <property type="term" value="C:chloroplast"/>
    <property type="evidence" value="ECO:0007669"/>
    <property type="project" value="UniProtKB-SubCell"/>
</dbReference>
<evidence type="ECO:0000256" key="12">
    <source>
        <dbReference type="ARBA" id="ARBA00070346"/>
    </source>
</evidence>
<keyword evidence="18" id="KW-1267">Proteomics identification</keyword>
<gene>
    <name evidence="16" type="primary">LOC100282980</name>
</gene>
<keyword evidence="4" id="KW-0699">rRNA-binding</keyword>
<evidence type="ECO:0000259" key="15">
    <source>
        <dbReference type="PROSITE" id="PS50102"/>
    </source>
</evidence>
<feature type="domain" description="RRM" evidence="15">
    <location>
        <begin position="168"/>
        <end position="258"/>
    </location>
</feature>
<dbReference type="Gramene" id="Zm00001eb308420_T004">
    <property type="protein sequence ID" value="Zm00001eb308420_P004"/>
    <property type="gene ID" value="Zm00001eb308420"/>
</dbReference>
<evidence type="ECO:0007829" key="18">
    <source>
        <dbReference type="PeptideAtlas" id="A0A804Q7A5"/>
    </source>
</evidence>
<reference evidence="17" key="1">
    <citation type="submission" date="2015-12" db="EMBL/GenBank/DDBJ databases">
        <title>Update maize B73 reference genome by single molecule sequencing technologies.</title>
        <authorList>
            <consortium name="Maize Genome Sequencing Project"/>
            <person name="Ware D."/>
        </authorList>
    </citation>
    <scope>NUCLEOTIDE SEQUENCE [LARGE SCALE GENOMIC DNA]</scope>
    <source>
        <strain evidence="17">cv. B73</strain>
    </source>
</reference>